<dbReference type="EMBL" id="FUWM01000003">
    <property type="protein sequence ID" value="SJZ30560.1"/>
    <property type="molecule type" value="Genomic_DNA"/>
</dbReference>
<dbReference type="AlphaFoldDB" id="A0A1T4JK47"/>
<evidence type="ECO:0000313" key="2">
    <source>
        <dbReference type="Proteomes" id="UP000190625"/>
    </source>
</evidence>
<dbReference type="Proteomes" id="UP000190625">
    <property type="component" value="Unassembled WGS sequence"/>
</dbReference>
<name>A0A1T4JK47_9FIRM</name>
<dbReference type="STRING" id="142842.SAMN02745118_00083"/>
<protein>
    <submittedName>
        <fullName evidence="1">Uncharacterized protein</fullName>
    </submittedName>
</protein>
<keyword evidence="2" id="KW-1185">Reference proteome</keyword>
<dbReference type="RefSeq" id="WP_159442860.1">
    <property type="nucleotide sequence ID" value="NZ_FUWM01000003.1"/>
</dbReference>
<dbReference type="OrthoDB" id="121064at2"/>
<sequence length="48" mass="5748">MKLRGHHLVCRLSFRGLGYDERFAKTMQEVLRVFQWNPKVNKIPLYGN</sequence>
<proteinExistence type="predicted"/>
<gene>
    <name evidence="1" type="ORF">SAMN02745118_00083</name>
</gene>
<accession>A0A1T4JK47</accession>
<reference evidence="2" key="1">
    <citation type="submission" date="2017-02" db="EMBL/GenBank/DDBJ databases">
        <authorList>
            <person name="Varghese N."/>
            <person name="Submissions S."/>
        </authorList>
    </citation>
    <scope>NUCLEOTIDE SEQUENCE [LARGE SCALE GENOMIC DNA]</scope>
    <source>
        <strain evidence="2">ATCC BAA-73</strain>
    </source>
</reference>
<evidence type="ECO:0000313" key="1">
    <source>
        <dbReference type="EMBL" id="SJZ30560.1"/>
    </source>
</evidence>
<organism evidence="1 2">
    <name type="scientific">Selenihalanaerobacter shriftii</name>
    <dbReference type="NCBI Taxonomy" id="142842"/>
    <lineage>
        <taxon>Bacteria</taxon>
        <taxon>Bacillati</taxon>
        <taxon>Bacillota</taxon>
        <taxon>Clostridia</taxon>
        <taxon>Halanaerobiales</taxon>
        <taxon>Halobacteroidaceae</taxon>
        <taxon>Selenihalanaerobacter</taxon>
    </lineage>
</organism>